<dbReference type="GO" id="GO:0016788">
    <property type="term" value="F:hydrolase activity, acting on ester bonds"/>
    <property type="evidence" value="ECO:0007669"/>
    <property type="project" value="InterPro"/>
</dbReference>
<dbReference type="SUPFAM" id="SSF56300">
    <property type="entry name" value="Metallo-dependent phosphatases"/>
    <property type="match status" value="1"/>
</dbReference>
<gene>
    <name evidence="3" type="ORF">F7731_15475</name>
</gene>
<keyword evidence="4" id="KW-1185">Reference proteome</keyword>
<dbReference type="EMBL" id="WBOS01000007">
    <property type="protein sequence ID" value="KAB2333369.1"/>
    <property type="molecule type" value="Genomic_DNA"/>
</dbReference>
<dbReference type="InterPro" id="IPR004843">
    <property type="entry name" value="Calcineurin-like_PHP"/>
</dbReference>
<evidence type="ECO:0000259" key="2">
    <source>
        <dbReference type="Pfam" id="PF00149"/>
    </source>
</evidence>
<comment type="similarity">
    <text evidence="1">Belongs to the 5'-nucleotidase family.</text>
</comment>
<dbReference type="PRINTS" id="PR01607">
    <property type="entry name" value="APYRASEFAMLY"/>
</dbReference>
<dbReference type="Gene3D" id="3.60.21.10">
    <property type="match status" value="1"/>
</dbReference>
<dbReference type="PANTHER" id="PTHR11575:SF6">
    <property type="entry name" value="2',3'-CYCLIC-NUCLEOTIDE 2'-PHOSPHODIESTERASE_3'-NUCLEOTIDASE"/>
    <property type="match status" value="1"/>
</dbReference>
<keyword evidence="1" id="KW-0378">Hydrolase</keyword>
<dbReference type="Proteomes" id="UP000481030">
    <property type="component" value="Unassembled WGS sequence"/>
</dbReference>
<reference evidence="3 4" key="1">
    <citation type="journal article" date="2016" name="Antonie Van Leeuwenhoek">
        <title>Bacillus depressus sp. nov., isolated from soil of a sunflower field.</title>
        <authorList>
            <person name="Wei X."/>
            <person name="Xin D."/>
            <person name="Xin Y."/>
            <person name="Zhang H."/>
            <person name="Wang T."/>
            <person name="Zhang J."/>
        </authorList>
    </citation>
    <scope>NUCLEOTIDE SEQUENCE [LARGE SCALE GENOMIC DNA]</scope>
    <source>
        <strain evidence="3 4">BZ1</strain>
    </source>
</reference>
<sequence length="389" mass="44258">MKIMFQFFLIINMILIALHRTNAQDLTESNIRLRILETTDLHAHILGYDYKKNKPRLKFGLSRVASLIKNARLEEPNSLLFDVGDVLVGSELDEYVYKSHYLKLHEKLVPLGTLEPLTHPVIKAMNALHYDAATVGNHEFNHGLEFLYESIRGAQFPYVNANIYIDDQNNIDNDDLNYFNPFTILEREFTDSKGNKQQIKVGVIGFLTPIAAEWDKRYFKGRLKIKNIKDTAEHFIPIMKDNGADIIIALAHVGLQADKGLKDRKRNSVYALSEVKGIDAVLYGHSHSLFPMKGTKEGNGSAPSTIRGVPAVQAGYWGNHLGIIELQLSKVNGNWVVKSSQSVVKPIYRTIKNKIIPVVKEDLEILKVMELDHKEVIKYFHRQKKSKSQ</sequence>
<dbReference type="InterPro" id="IPR006146">
    <property type="entry name" value="5'-Nucleotdase_CS"/>
</dbReference>
<comment type="caution">
    <text evidence="3">The sequence shown here is derived from an EMBL/GenBank/DDBJ whole genome shotgun (WGS) entry which is preliminary data.</text>
</comment>
<dbReference type="PANTHER" id="PTHR11575">
    <property type="entry name" value="5'-NUCLEOTIDASE-RELATED"/>
    <property type="match status" value="1"/>
</dbReference>
<evidence type="ECO:0000256" key="1">
    <source>
        <dbReference type="RuleBase" id="RU362119"/>
    </source>
</evidence>
<dbReference type="PROSITE" id="PS00785">
    <property type="entry name" value="5_NUCLEOTIDASE_1"/>
    <property type="match status" value="1"/>
</dbReference>
<evidence type="ECO:0000313" key="4">
    <source>
        <dbReference type="Proteomes" id="UP000481030"/>
    </source>
</evidence>
<dbReference type="OrthoDB" id="9775118at2"/>
<evidence type="ECO:0000313" key="3">
    <source>
        <dbReference type="EMBL" id="KAB2333369.1"/>
    </source>
</evidence>
<organism evidence="3 4">
    <name type="scientific">Cytobacillus depressus</name>
    <dbReference type="NCBI Taxonomy" id="1602942"/>
    <lineage>
        <taxon>Bacteria</taxon>
        <taxon>Bacillati</taxon>
        <taxon>Bacillota</taxon>
        <taxon>Bacilli</taxon>
        <taxon>Bacillales</taxon>
        <taxon>Bacillaceae</taxon>
        <taxon>Cytobacillus</taxon>
    </lineage>
</organism>
<dbReference type="Pfam" id="PF00149">
    <property type="entry name" value="Metallophos"/>
    <property type="match status" value="1"/>
</dbReference>
<dbReference type="InterPro" id="IPR029052">
    <property type="entry name" value="Metallo-depent_PP-like"/>
</dbReference>
<dbReference type="GO" id="GO:0030288">
    <property type="term" value="C:outer membrane-bounded periplasmic space"/>
    <property type="evidence" value="ECO:0007669"/>
    <property type="project" value="TreeGrafter"/>
</dbReference>
<dbReference type="AlphaFoldDB" id="A0A6L3V4U6"/>
<dbReference type="PROSITE" id="PS00786">
    <property type="entry name" value="5_NUCLEOTIDASE_2"/>
    <property type="match status" value="1"/>
</dbReference>
<dbReference type="GO" id="GO:0000166">
    <property type="term" value="F:nucleotide binding"/>
    <property type="evidence" value="ECO:0007669"/>
    <property type="project" value="UniProtKB-KW"/>
</dbReference>
<protein>
    <recommendedName>
        <fullName evidence="2">Calcineurin-like phosphoesterase domain-containing protein</fullName>
    </recommendedName>
</protein>
<dbReference type="GO" id="GO:0009166">
    <property type="term" value="P:nucleotide catabolic process"/>
    <property type="evidence" value="ECO:0007669"/>
    <property type="project" value="InterPro"/>
</dbReference>
<accession>A0A6L3V4U6</accession>
<dbReference type="GO" id="GO:0046872">
    <property type="term" value="F:metal ion binding"/>
    <property type="evidence" value="ECO:0007669"/>
    <property type="project" value="InterPro"/>
</dbReference>
<keyword evidence="1" id="KW-0547">Nucleotide-binding</keyword>
<proteinExistence type="inferred from homology"/>
<dbReference type="InterPro" id="IPR006179">
    <property type="entry name" value="5_nucleotidase/apyrase"/>
</dbReference>
<feature type="domain" description="Calcineurin-like phosphoesterase" evidence="2">
    <location>
        <begin position="33"/>
        <end position="288"/>
    </location>
</feature>
<name>A0A6L3V4U6_9BACI</name>